<keyword evidence="3 14" id="KW-0004">4Fe-4S</keyword>
<evidence type="ECO:0000256" key="5">
    <source>
        <dbReference type="ARBA" id="ARBA00022552"/>
    </source>
</evidence>
<dbReference type="SFLD" id="SFLDF00275">
    <property type="entry name" value="adenosine_C2_methyltransferase"/>
    <property type="match status" value="1"/>
</dbReference>
<dbReference type="Gene3D" id="1.10.150.530">
    <property type="match status" value="1"/>
</dbReference>
<accession>A0ABM7RKC9</accession>
<proteinExistence type="inferred from homology"/>
<protein>
    <recommendedName>
        <fullName evidence="14">Probable dual-specificity RNA methyltransferase RlmN</fullName>
        <ecNumber evidence="14">2.1.1.192</ecNumber>
    </recommendedName>
    <alternativeName>
        <fullName evidence="14">23S rRNA (adenine(2503)-C(2))-methyltransferase</fullName>
    </alternativeName>
    <alternativeName>
        <fullName evidence="14">23S rRNA m2A2503 methyltransferase</fullName>
    </alternativeName>
    <alternativeName>
        <fullName evidence="14">Ribosomal RNA large subunit methyltransferase N</fullName>
    </alternativeName>
    <alternativeName>
        <fullName evidence="14">tRNA (adenine(37)-C(2))-methyltransferase</fullName>
    </alternativeName>
    <alternativeName>
        <fullName evidence="14">tRNA m2A37 methyltransferase</fullName>
    </alternativeName>
</protein>
<evidence type="ECO:0000313" key="17">
    <source>
        <dbReference type="Proteomes" id="UP001374893"/>
    </source>
</evidence>
<evidence type="ECO:0000256" key="11">
    <source>
        <dbReference type="ARBA" id="ARBA00023004"/>
    </source>
</evidence>
<dbReference type="InterPro" id="IPR006638">
    <property type="entry name" value="Elp3/MiaA/NifB-like_rSAM"/>
</dbReference>
<feature type="binding site" evidence="14">
    <location>
        <position position="127"/>
    </location>
    <ligand>
        <name>[4Fe-4S] cluster</name>
        <dbReference type="ChEBI" id="CHEBI:49883"/>
        <note>4Fe-4S-S-AdoMet</note>
    </ligand>
</feature>
<evidence type="ECO:0000256" key="10">
    <source>
        <dbReference type="ARBA" id="ARBA00022723"/>
    </source>
</evidence>
<keyword evidence="4 14" id="KW-0963">Cytoplasm</keyword>
<evidence type="ECO:0000256" key="13">
    <source>
        <dbReference type="ARBA" id="ARBA00023157"/>
    </source>
</evidence>
<feature type="binding site" evidence="14">
    <location>
        <begin position="174"/>
        <end position="175"/>
    </location>
    <ligand>
        <name>S-adenosyl-L-methionine</name>
        <dbReference type="ChEBI" id="CHEBI:59789"/>
    </ligand>
</feature>
<dbReference type="Pfam" id="PF21016">
    <property type="entry name" value="RlmN_N"/>
    <property type="match status" value="1"/>
</dbReference>
<keyword evidence="5 14" id="KW-0698">rRNA processing</keyword>
<keyword evidence="6 14" id="KW-0489">Methyltransferase</keyword>
<dbReference type="SUPFAM" id="SSF102114">
    <property type="entry name" value="Radical SAM enzymes"/>
    <property type="match status" value="1"/>
</dbReference>
<dbReference type="PANTHER" id="PTHR30544:SF5">
    <property type="entry name" value="RADICAL SAM CORE DOMAIN-CONTAINING PROTEIN"/>
    <property type="match status" value="1"/>
</dbReference>
<dbReference type="InterPro" id="IPR004383">
    <property type="entry name" value="rRNA_lsu_MTrfase_RlmN/Cfr"/>
</dbReference>
<evidence type="ECO:0000256" key="9">
    <source>
        <dbReference type="ARBA" id="ARBA00022694"/>
    </source>
</evidence>
<dbReference type="SFLD" id="SFLDG01062">
    <property type="entry name" value="methyltransferase_(Class_A)"/>
    <property type="match status" value="1"/>
</dbReference>
<dbReference type="EC" id="2.1.1.192" evidence="14"/>
<keyword evidence="13 14" id="KW-1015">Disulfide bond</keyword>
<feature type="active site" description="Proton acceptor" evidence="14">
    <location>
        <position position="99"/>
    </location>
</feature>
<comment type="cofactor">
    <cofactor evidence="14">
        <name>[4Fe-4S] cluster</name>
        <dbReference type="ChEBI" id="CHEBI:49883"/>
    </cofactor>
    <text evidence="14">Binds 1 [4Fe-4S] cluster. The cluster is coordinated with 3 cysteines and an exchangeable S-adenosyl-L-methionine.</text>
</comment>
<gene>
    <name evidence="14" type="primary">rlmN</name>
    <name evidence="16" type="ORF">HAHE_20200</name>
</gene>
<keyword evidence="10 14" id="KW-0479">Metal-binding</keyword>
<keyword evidence="17" id="KW-1185">Reference proteome</keyword>
<dbReference type="EMBL" id="AP024702">
    <property type="protein sequence ID" value="BCX48112.1"/>
    <property type="molecule type" value="Genomic_DNA"/>
</dbReference>
<dbReference type="RefSeq" id="WP_338690703.1">
    <property type="nucleotide sequence ID" value="NZ_AP024702.1"/>
</dbReference>
<evidence type="ECO:0000256" key="1">
    <source>
        <dbReference type="ARBA" id="ARBA00004496"/>
    </source>
</evidence>
<dbReference type="PROSITE" id="PS51918">
    <property type="entry name" value="RADICAL_SAM"/>
    <property type="match status" value="1"/>
</dbReference>
<evidence type="ECO:0000313" key="16">
    <source>
        <dbReference type="EMBL" id="BCX48112.1"/>
    </source>
</evidence>
<dbReference type="InterPro" id="IPR048641">
    <property type="entry name" value="RlmN_N"/>
</dbReference>
<dbReference type="HAMAP" id="MF_01849">
    <property type="entry name" value="RNA_methyltr_RlmN"/>
    <property type="match status" value="1"/>
</dbReference>
<evidence type="ECO:0000256" key="6">
    <source>
        <dbReference type="ARBA" id="ARBA00022603"/>
    </source>
</evidence>
<feature type="binding site" evidence="14">
    <location>
        <begin position="229"/>
        <end position="231"/>
    </location>
    <ligand>
        <name>S-adenosyl-L-methionine</name>
        <dbReference type="ChEBI" id="CHEBI:59789"/>
    </ligand>
</feature>
<sequence>MFDIPPSRVLPALTGLSIDDLSALMADWGQPAFRAGQILDWVWKKKAGTFEEMTNLPAALRDRLAETHRLHALEHSRTQGSADTTRKFLFKLHDGRYVESVLIPANPALYGERSDRRTLCVSSQVGCAYGCKFCASGLAGFSRNLEPAEIAGQVLAAEWLSGERVDNLVFMGMGEPFANFDRLMAAIEIITSEWGLHLGARHLTISTSGLVPQIRKLADHPQQIRLAISLHGATDEVRDRIMPVNKKWKTAELFEALDYWNSRKKQHLTLEYILIENVNDDLEQARILASHARRLKAKVNLIPYNTVEGLDWVRPSEAQCRAFRDILKNAGVSATLRLEKGHDIDAACGQLRLKQETEEGIIEAPAKG</sequence>
<keyword evidence="9 14" id="KW-0819">tRNA processing</keyword>
<comment type="catalytic activity">
    <reaction evidence="14">
        <text>adenosine(37) in tRNA + 2 reduced [2Fe-2S]-[ferredoxin] + 2 S-adenosyl-L-methionine = 2-methyladenosine(37) in tRNA + 5'-deoxyadenosine + L-methionine + 2 oxidized [2Fe-2S]-[ferredoxin] + S-adenosyl-L-homocysteine</text>
        <dbReference type="Rhea" id="RHEA:43332"/>
        <dbReference type="Rhea" id="RHEA-COMP:10000"/>
        <dbReference type="Rhea" id="RHEA-COMP:10001"/>
        <dbReference type="Rhea" id="RHEA-COMP:10162"/>
        <dbReference type="Rhea" id="RHEA-COMP:10485"/>
        <dbReference type="ChEBI" id="CHEBI:17319"/>
        <dbReference type="ChEBI" id="CHEBI:33737"/>
        <dbReference type="ChEBI" id="CHEBI:33738"/>
        <dbReference type="ChEBI" id="CHEBI:57844"/>
        <dbReference type="ChEBI" id="CHEBI:57856"/>
        <dbReference type="ChEBI" id="CHEBI:59789"/>
        <dbReference type="ChEBI" id="CHEBI:74411"/>
        <dbReference type="ChEBI" id="CHEBI:74497"/>
        <dbReference type="EC" id="2.1.1.192"/>
    </reaction>
</comment>
<organism evidence="16 17">
    <name type="scientific">Haloferula helveola</name>
    <dbReference type="NCBI Taxonomy" id="490095"/>
    <lineage>
        <taxon>Bacteria</taxon>
        <taxon>Pseudomonadati</taxon>
        <taxon>Verrucomicrobiota</taxon>
        <taxon>Verrucomicrobiia</taxon>
        <taxon>Verrucomicrobiales</taxon>
        <taxon>Verrucomicrobiaceae</taxon>
        <taxon>Haloferula</taxon>
    </lineage>
</organism>
<feature type="active site" description="S-methylcysteine intermediate" evidence="14">
    <location>
        <position position="348"/>
    </location>
</feature>
<keyword evidence="8 14" id="KW-0949">S-adenosyl-L-methionine</keyword>
<comment type="miscellaneous">
    <text evidence="14">Reaction proceeds by a ping-pong mechanism involving intermediate methylation of a conserved cysteine residue.</text>
</comment>
<evidence type="ECO:0000256" key="7">
    <source>
        <dbReference type="ARBA" id="ARBA00022679"/>
    </source>
</evidence>
<feature type="binding site" evidence="14">
    <location>
        <position position="305"/>
    </location>
    <ligand>
        <name>S-adenosyl-L-methionine</name>
        <dbReference type="ChEBI" id="CHEBI:59789"/>
    </ligand>
</feature>
<feature type="binding site" evidence="14">
    <location>
        <position position="134"/>
    </location>
    <ligand>
        <name>[4Fe-4S] cluster</name>
        <dbReference type="ChEBI" id="CHEBI:49883"/>
        <note>4Fe-4S-S-AdoMet</note>
    </ligand>
</feature>
<feature type="binding site" evidence="14">
    <location>
        <position position="206"/>
    </location>
    <ligand>
        <name>S-adenosyl-L-methionine</name>
        <dbReference type="ChEBI" id="CHEBI:59789"/>
    </ligand>
</feature>
<comment type="caution">
    <text evidence="14">Lacks conserved residue(s) required for the propagation of feature annotation.</text>
</comment>
<dbReference type="Proteomes" id="UP001374893">
    <property type="component" value="Chromosome"/>
</dbReference>
<comment type="similarity">
    <text evidence="2 14">Belongs to the radical SAM superfamily. RlmN family.</text>
</comment>
<dbReference type="Gene3D" id="3.20.20.70">
    <property type="entry name" value="Aldolase class I"/>
    <property type="match status" value="1"/>
</dbReference>
<dbReference type="InterPro" id="IPR007197">
    <property type="entry name" value="rSAM"/>
</dbReference>
<evidence type="ECO:0000256" key="2">
    <source>
        <dbReference type="ARBA" id="ARBA00007544"/>
    </source>
</evidence>
<dbReference type="InterPro" id="IPR058240">
    <property type="entry name" value="rSAM_sf"/>
</dbReference>
<evidence type="ECO:0000256" key="14">
    <source>
        <dbReference type="HAMAP-Rule" id="MF_01849"/>
    </source>
</evidence>
<dbReference type="SMART" id="SM00729">
    <property type="entry name" value="Elp3"/>
    <property type="match status" value="1"/>
</dbReference>
<dbReference type="InterPro" id="IPR013785">
    <property type="entry name" value="Aldolase_TIM"/>
</dbReference>
<dbReference type="PIRSF" id="PIRSF006004">
    <property type="entry name" value="CHP00048"/>
    <property type="match status" value="1"/>
</dbReference>
<reference evidence="16 17" key="1">
    <citation type="submission" date="2021-06" db="EMBL/GenBank/DDBJ databases">
        <title>Complete genome of Haloferula helveola possessing various polysaccharide degrading enzymes.</title>
        <authorList>
            <person name="Takami H."/>
            <person name="Huang C."/>
            <person name="Hamasaki K."/>
        </authorList>
    </citation>
    <scope>NUCLEOTIDE SEQUENCE [LARGE SCALE GENOMIC DNA]</scope>
    <source>
        <strain evidence="16 17">CN-1</strain>
    </source>
</reference>
<dbReference type="SFLD" id="SFLDS00029">
    <property type="entry name" value="Radical_SAM"/>
    <property type="match status" value="1"/>
</dbReference>
<feature type="binding site" evidence="14">
    <location>
        <position position="131"/>
    </location>
    <ligand>
        <name>[4Fe-4S] cluster</name>
        <dbReference type="ChEBI" id="CHEBI:49883"/>
        <note>4Fe-4S-S-AdoMet</note>
    </ligand>
</feature>
<comment type="function">
    <text evidence="14">Specifically methylates position 2 of adenine 2503 in 23S rRNA and position 2 of adenine 37 in tRNAs.</text>
</comment>
<dbReference type="InterPro" id="IPR040072">
    <property type="entry name" value="Methyltransferase_A"/>
</dbReference>
<dbReference type="PANTHER" id="PTHR30544">
    <property type="entry name" value="23S RRNA METHYLTRANSFERASE"/>
    <property type="match status" value="1"/>
</dbReference>
<dbReference type="NCBIfam" id="TIGR00048">
    <property type="entry name" value="rRNA_mod_RlmN"/>
    <property type="match status" value="1"/>
</dbReference>
<dbReference type="InterPro" id="IPR027492">
    <property type="entry name" value="RNA_MTrfase_RlmN"/>
</dbReference>
<keyword evidence="12 14" id="KW-0411">Iron-sulfur</keyword>
<name>A0ABM7RKC9_9BACT</name>
<keyword evidence="7 14" id="KW-0808">Transferase</keyword>
<dbReference type="CDD" id="cd01335">
    <property type="entry name" value="Radical_SAM"/>
    <property type="match status" value="1"/>
</dbReference>
<evidence type="ECO:0000256" key="3">
    <source>
        <dbReference type="ARBA" id="ARBA00022485"/>
    </source>
</evidence>
<comment type="subcellular location">
    <subcellularLocation>
        <location evidence="1 14">Cytoplasm</location>
    </subcellularLocation>
</comment>
<keyword evidence="11 14" id="KW-0408">Iron</keyword>
<comment type="catalytic activity">
    <reaction evidence="14">
        <text>adenosine(2503) in 23S rRNA + 2 reduced [2Fe-2S]-[ferredoxin] + 2 S-adenosyl-L-methionine = 2-methyladenosine(2503) in 23S rRNA + 5'-deoxyadenosine + L-methionine + 2 oxidized [2Fe-2S]-[ferredoxin] + S-adenosyl-L-homocysteine</text>
        <dbReference type="Rhea" id="RHEA:42916"/>
        <dbReference type="Rhea" id="RHEA-COMP:10000"/>
        <dbReference type="Rhea" id="RHEA-COMP:10001"/>
        <dbReference type="Rhea" id="RHEA-COMP:10152"/>
        <dbReference type="Rhea" id="RHEA-COMP:10282"/>
        <dbReference type="ChEBI" id="CHEBI:17319"/>
        <dbReference type="ChEBI" id="CHEBI:33737"/>
        <dbReference type="ChEBI" id="CHEBI:33738"/>
        <dbReference type="ChEBI" id="CHEBI:57844"/>
        <dbReference type="ChEBI" id="CHEBI:57856"/>
        <dbReference type="ChEBI" id="CHEBI:59789"/>
        <dbReference type="ChEBI" id="CHEBI:74411"/>
        <dbReference type="ChEBI" id="CHEBI:74497"/>
        <dbReference type="EC" id="2.1.1.192"/>
    </reaction>
</comment>
<dbReference type="Pfam" id="PF04055">
    <property type="entry name" value="Radical_SAM"/>
    <property type="match status" value="1"/>
</dbReference>
<evidence type="ECO:0000256" key="4">
    <source>
        <dbReference type="ARBA" id="ARBA00022490"/>
    </source>
</evidence>
<evidence type="ECO:0000259" key="15">
    <source>
        <dbReference type="PROSITE" id="PS51918"/>
    </source>
</evidence>
<evidence type="ECO:0000256" key="8">
    <source>
        <dbReference type="ARBA" id="ARBA00022691"/>
    </source>
</evidence>
<feature type="domain" description="Radical SAM core" evidence="15">
    <location>
        <begin position="113"/>
        <end position="343"/>
    </location>
</feature>
<evidence type="ECO:0000256" key="12">
    <source>
        <dbReference type="ARBA" id="ARBA00023014"/>
    </source>
</evidence>